<reference evidence="2" key="1">
    <citation type="journal article" date="2015" name="Nat. Plants">
        <title>Genome expansion of Arabis alpina linked with retrotransposition and reduced symmetric DNA methylation.</title>
        <authorList>
            <person name="Willing E.M."/>
            <person name="Rawat V."/>
            <person name="Mandakova T."/>
            <person name="Maumus F."/>
            <person name="James G.V."/>
            <person name="Nordstroem K.J."/>
            <person name="Becker C."/>
            <person name="Warthmann N."/>
            <person name="Chica C."/>
            <person name="Szarzynska B."/>
            <person name="Zytnicki M."/>
            <person name="Albani M.C."/>
            <person name="Kiefer C."/>
            <person name="Bergonzi S."/>
            <person name="Castaings L."/>
            <person name="Mateos J.L."/>
            <person name="Berns M.C."/>
            <person name="Bujdoso N."/>
            <person name="Piofczyk T."/>
            <person name="de Lorenzo L."/>
            <person name="Barrero-Sicilia C."/>
            <person name="Mateos I."/>
            <person name="Piednoel M."/>
            <person name="Hagmann J."/>
            <person name="Chen-Min-Tao R."/>
            <person name="Iglesias-Fernandez R."/>
            <person name="Schuster S.C."/>
            <person name="Alonso-Blanco C."/>
            <person name="Roudier F."/>
            <person name="Carbonero P."/>
            <person name="Paz-Ares J."/>
            <person name="Davis S.J."/>
            <person name="Pecinka A."/>
            <person name="Quesneville H."/>
            <person name="Colot V."/>
            <person name="Lysak M.A."/>
            <person name="Weigel D."/>
            <person name="Coupland G."/>
            <person name="Schneeberger K."/>
        </authorList>
    </citation>
    <scope>NUCLEOTIDE SEQUENCE [LARGE SCALE GENOMIC DNA]</scope>
    <source>
        <strain evidence="2">cv. Pajares</strain>
    </source>
</reference>
<protein>
    <submittedName>
        <fullName evidence="1">Uncharacterized protein</fullName>
    </submittedName>
</protein>
<dbReference type="Gramene" id="KFK24006">
    <property type="protein sequence ID" value="KFK24006"/>
    <property type="gene ID" value="AALP_AAs64389U000100"/>
</dbReference>
<organism evidence="1 2">
    <name type="scientific">Arabis alpina</name>
    <name type="common">Alpine rock-cress</name>
    <dbReference type="NCBI Taxonomy" id="50452"/>
    <lineage>
        <taxon>Eukaryota</taxon>
        <taxon>Viridiplantae</taxon>
        <taxon>Streptophyta</taxon>
        <taxon>Embryophyta</taxon>
        <taxon>Tracheophyta</taxon>
        <taxon>Spermatophyta</taxon>
        <taxon>Magnoliopsida</taxon>
        <taxon>eudicotyledons</taxon>
        <taxon>Gunneridae</taxon>
        <taxon>Pentapetalae</taxon>
        <taxon>rosids</taxon>
        <taxon>malvids</taxon>
        <taxon>Brassicales</taxon>
        <taxon>Brassicaceae</taxon>
        <taxon>Arabideae</taxon>
        <taxon>Arabis</taxon>
    </lineage>
</organism>
<evidence type="ECO:0000313" key="2">
    <source>
        <dbReference type="Proteomes" id="UP000029120"/>
    </source>
</evidence>
<dbReference type="EMBL" id="KL973164">
    <property type="protein sequence ID" value="KFK24006.1"/>
    <property type="molecule type" value="Genomic_DNA"/>
</dbReference>
<proteinExistence type="predicted"/>
<name>A0A087G2A4_ARAAL</name>
<dbReference type="AlphaFoldDB" id="A0A087G2A4"/>
<gene>
    <name evidence="1" type="ORF">AALP_AAs64389U000100</name>
</gene>
<keyword evidence="2" id="KW-1185">Reference proteome</keyword>
<feature type="non-terminal residue" evidence="1">
    <location>
        <position position="1"/>
    </location>
</feature>
<dbReference type="Proteomes" id="UP000029120">
    <property type="component" value="Unassembled WGS sequence"/>
</dbReference>
<evidence type="ECO:0000313" key="1">
    <source>
        <dbReference type="EMBL" id="KFK24006.1"/>
    </source>
</evidence>
<sequence length="28" mass="3052">FGSDDIGFYKTFKEVVPTTRICSSALGL</sequence>
<accession>A0A087G2A4</accession>